<accession>A0AAD4Q778</accession>
<name>A0AAD4Q778_9EURO</name>
<feature type="region of interest" description="Disordered" evidence="1">
    <location>
        <begin position="1"/>
        <end position="46"/>
    </location>
</feature>
<feature type="compositionally biased region" description="Basic residues" evidence="1">
    <location>
        <begin position="1"/>
        <end position="13"/>
    </location>
</feature>
<evidence type="ECO:0000256" key="1">
    <source>
        <dbReference type="SAM" id="MobiDB-lite"/>
    </source>
</evidence>
<evidence type="ECO:0000313" key="2">
    <source>
        <dbReference type="EMBL" id="KAH8706062.1"/>
    </source>
</evidence>
<gene>
    <name evidence="2" type="ORF">BGW36DRAFT_354439</name>
</gene>
<dbReference type="Proteomes" id="UP001201262">
    <property type="component" value="Unassembled WGS sequence"/>
</dbReference>
<comment type="caution">
    <text evidence="2">The sequence shown here is derived from an EMBL/GenBank/DDBJ whole genome shotgun (WGS) entry which is preliminary data.</text>
</comment>
<protein>
    <submittedName>
        <fullName evidence="2">Uncharacterized protein</fullName>
    </submittedName>
</protein>
<feature type="compositionally biased region" description="Low complexity" evidence="1">
    <location>
        <begin position="121"/>
        <end position="137"/>
    </location>
</feature>
<feature type="region of interest" description="Disordered" evidence="1">
    <location>
        <begin position="87"/>
        <end position="152"/>
    </location>
</feature>
<dbReference type="RefSeq" id="XP_046078683.1">
    <property type="nucleotide sequence ID" value="XM_046213521.1"/>
</dbReference>
<feature type="compositionally biased region" description="Basic and acidic residues" evidence="1">
    <location>
        <begin position="468"/>
        <end position="488"/>
    </location>
</feature>
<dbReference type="EMBL" id="JAJTJA010000001">
    <property type="protein sequence ID" value="KAH8706062.1"/>
    <property type="molecule type" value="Genomic_DNA"/>
</dbReference>
<reference evidence="2" key="1">
    <citation type="submission" date="2021-12" db="EMBL/GenBank/DDBJ databases">
        <title>Convergent genome expansion in fungi linked to evolution of root-endophyte symbiosis.</title>
        <authorList>
            <consortium name="DOE Joint Genome Institute"/>
            <person name="Ke Y.-H."/>
            <person name="Bonito G."/>
            <person name="Liao H.-L."/>
            <person name="Looney B."/>
            <person name="Rojas-Flechas A."/>
            <person name="Nash J."/>
            <person name="Hameed K."/>
            <person name="Schadt C."/>
            <person name="Martin F."/>
            <person name="Crous P.W."/>
            <person name="Miettinen O."/>
            <person name="Magnuson J.K."/>
            <person name="Labbe J."/>
            <person name="Jacobson D."/>
            <person name="Doktycz M.J."/>
            <person name="Veneault-Fourrey C."/>
            <person name="Kuo A."/>
            <person name="Mondo S."/>
            <person name="Calhoun S."/>
            <person name="Riley R."/>
            <person name="Ohm R."/>
            <person name="LaButti K."/>
            <person name="Andreopoulos B."/>
            <person name="Pangilinan J."/>
            <person name="Nolan M."/>
            <person name="Tritt A."/>
            <person name="Clum A."/>
            <person name="Lipzen A."/>
            <person name="Daum C."/>
            <person name="Barry K."/>
            <person name="Grigoriev I.V."/>
            <person name="Vilgalys R."/>
        </authorList>
    </citation>
    <scope>NUCLEOTIDE SEQUENCE</scope>
    <source>
        <strain evidence="2">PMI_201</strain>
    </source>
</reference>
<feature type="region of interest" description="Disordered" evidence="1">
    <location>
        <begin position="457"/>
        <end position="488"/>
    </location>
</feature>
<dbReference type="GeneID" id="70243808"/>
<sequence length="488" mass="54881">MHTKRQVNHRKRQHSDQHSPAASPKRAQKKQKVDHPSGSQLPAPFWDNLSKVWLTRNALRELDRRNQQATSVLSQVRPLRPISIRRFARQGGPDLSELRGCPDPNMSSRLPNYRVQKRTVSTSRGSSASRGSSTSQSNKPSTTKSSGPYDRDFQQHLIDHGIFPHRYKFPNGHVPSKPDNWDDMLQRLAEPRSSLSPSRFAEEDYEEFLQADADASKERQVTENVIPFIEGKNTDSKCIGGGIPFRNLDHLTDGTLVPGNPDRYYGARPEQLNRQIRNELDGQIVPSTQHDLPIAPNFFLAAKGPDGSASVARRQASYDGALGARGIQSLQAYKQSEPKFNNNAYTLTSIYHNGQLQMFTSHPSKSTTSDQSEYHMTQIKGWSMTSDSDAFREGATWYRNGRDWAKEQRDDAIKKANQQATRDLIDSAAVNASFSTVCEISDNESVVSITKESYFSFDNTNATDTPEESLRSTRSDSTKRSRGKHNDL</sequence>
<proteinExistence type="predicted"/>
<organism evidence="2 3">
    <name type="scientific">Talaromyces proteolyticus</name>
    <dbReference type="NCBI Taxonomy" id="1131652"/>
    <lineage>
        <taxon>Eukaryota</taxon>
        <taxon>Fungi</taxon>
        <taxon>Dikarya</taxon>
        <taxon>Ascomycota</taxon>
        <taxon>Pezizomycotina</taxon>
        <taxon>Eurotiomycetes</taxon>
        <taxon>Eurotiomycetidae</taxon>
        <taxon>Eurotiales</taxon>
        <taxon>Trichocomaceae</taxon>
        <taxon>Talaromyces</taxon>
        <taxon>Talaromyces sect. Bacilispori</taxon>
    </lineage>
</organism>
<dbReference type="AlphaFoldDB" id="A0AAD4Q778"/>
<keyword evidence="3" id="KW-1185">Reference proteome</keyword>
<evidence type="ECO:0000313" key="3">
    <source>
        <dbReference type="Proteomes" id="UP001201262"/>
    </source>
</evidence>